<dbReference type="Proteomes" id="UP000576393">
    <property type="component" value="Unassembled WGS sequence"/>
</dbReference>
<feature type="domain" description="Mycothiol-dependent maleylpyruvate isomerase metal-binding" evidence="1">
    <location>
        <begin position="29"/>
        <end position="166"/>
    </location>
</feature>
<name>A0A852UU66_9ACTN</name>
<protein>
    <submittedName>
        <fullName evidence="2">Uncharacterized protein (TIGR03083 family)</fullName>
    </submittedName>
</protein>
<dbReference type="EMBL" id="JACCCO010000001">
    <property type="protein sequence ID" value="NYF39036.1"/>
    <property type="molecule type" value="Genomic_DNA"/>
</dbReference>
<dbReference type="GO" id="GO:0046872">
    <property type="term" value="F:metal ion binding"/>
    <property type="evidence" value="ECO:0007669"/>
    <property type="project" value="InterPro"/>
</dbReference>
<evidence type="ECO:0000313" key="3">
    <source>
        <dbReference type="Proteomes" id="UP000576393"/>
    </source>
</evidence>
<sequence>MSTENTSGHGGRENAEARLSSLDPFGIFDAEAARLDRFFSGLDAGGWARPSRCGGWSVRDVLAHLAGEELYNHACLDDDLEGFRATLEREGVGGGYNGFNEWCVRRRRDVPVEEVLDEWRRANGETRRRMRELGRDAELPTMAGPYPVGLQAFHYDSEYATHADDVGAPVGDDEAGGRARWRAAVGAFVLTERDSPARAEPDGDRVAVRMDGRSERLPMAEFVDATVGRLPEGRLDPELRDALRCLA</sequence>
<accession>A0A852UU66</accession>
<dbReference type="Pfam" id="PF11716">
    <property type="entry name" value="MDMPI_N"/>
    <property type="match status" value="1"/>
</dbReference>
<comment type="caution">
    <text evidence="2">The sequence shown here is derived from an EMBL/GenBank/DDBJ whole genome shotgun (WGS) entry which is preliminary data.</text>
</comment>
<gene>
    <name evidence="2" type="ORF">HDA43_001195</name>
</gene>
<dbReference type="Gene3D" id="1.20.120.450">
    <property type="entry name" value="dinb family like domain"/>
    <property type="match status" value="1"/>
</dbReference>
<evidence type="ECO:0000313" key="2">
    <source>
        <dbReference type="EMBL" id="NYF39036.1"/>
    </source>
</evidence>
<dbReference type="RefSeq" id="WP_246423912.1">
    <property type="nucleotide sequence ID" value="NZ_JACCCO010000001.1"/>
</dbReference>
<dbReference type="SUPFAM" id="SSF109854">
    <property type="entry name" value="DinB/YfiT-like putative metalloenzymes"/>
    <property type="match status" value="1"/>
</dbReference>
<organism evidence="2 3">
    <name type="scientific">Streptosporangium sandarakinum</name>
    <dbReference type="NCBI Taxonomy" id="1260955"/>
    <lineage>
        <taxon>Bacteria</taxon>
        <taxon>Bacillati</taxon>
        <taxon>Actinomycetota</taxon>
        <taxon>Actinomycetes</taxon>
        <taxon>Streptosporangiales</taxon>
        <taxon>Streptosporangiaceae</taxon>
        <taxon>Streptosporangium</taxon>
    </lineage>
</organism>
<dbReference type="InterPro" id="IPR024344">
    <property type="entry name" value="MDMPI_metal-binding"/>
</dbReference>
<dbReference type="NCBIfam" id="TIGR03083">
    <property type="entry name" value="maleylpyruvate isomerase family mycothiol-dependent enzyme"/>
    <property type="match status" value="1"/>
</dbReference>
<proteinExistence type="predicted"/>
<keyword evidence="3" id="KW-1185">Reference proteome</keyword>
<dbReference type="InterPro" id="IPR034660">
    <property type="entry name" value="DinB/YfiT-like"/>
</dbReference>
<reference evidence="2 3" key="1">
    <citation type="submission" date="2020-07" db="EMBL/GenBank/DDBJ databases">
        <title>Sequencing the genomes of 1000 actinobacteria strains.</title>
        <authorList>
            <person name="Klenk H.-P."/>
        </authorList>
    </citation>
    <scope>NUCLEOTIDE SEQUENCE [LARGE SCALE GENOMIC DNA]</scope>
    <source>
        <strain evidence="2 3">DSM 45763</strain>
    </source>
</reference>
<dbReference type="InterPro" id="IPR017517">
    <property type="entry name" value="Maleyloyr_isom"/>
</dbReference>
<evidence type="ECO:0000259" key="1">
    <source>
        <dbReference type="Pfam" id="PF11716"/>
    </source>
</evidence>
<dbReference type="AlphaFoldDB" id="A0A852UU66"/>